<dbReference type="PROSITE" id="PS51257">
    <property type="entry name" value="PROKAR_LIPOPROTEIN"/>
    <property type="match status" value="1"/>
</dbReference>
<accession>A0A2H5BM71</accession>
<sequence length="141" mass="15436">MKRMTKCAAAVAAVIMLAAGTAACSDDSEVVSENLSKAADNFEVNRRIVMFNGITDKYLMEIVGVCSITDEGNQLEVVCKVGKDEYKKHFLGLSDNVSYFVEQGEPVKASAMHYRVTFKPQQILPDFDFRGSSSDVPKAQA</sequence>
<gene>
    <name evidence="1" type="ORF">SEA_HAUGEANATOR_77</name>
</gene>
<evidence type="ECO:0008006" key="3">
    <source>
        <dbReference type="Google" id="ProtNLM"/>
    </source>
</evidence>
<protein>
    <recommendedName>
        <fullName evidence="3">Lipoprotein</fullName>
    </recommendedName>
</protein>
<evidence type="ECO:0000313" key="1">
    <source>
        <dbReference type="EMBL" id="AUG87381.1"/>
    </source>
</evidence>
<organism evidence="1 2">
    <name type="scientific">Streptomyces phage HaugeAnator</name>
    <dbReference type="NCBI Taxonomy" id="2060086"/>
    <lineage>
        <taxon>Viruses</taxon>
        <taxon>Duplodnaviria</taxon>
        <taxon>Heunggongvirae</taxon>
        <taxon>Uroviricota</taxon>
        <taxon>Caudoviricetes</taxon>
        <taxon>Beephvirinae</taxon>
        <taxon>Immanueltrevirus</taxon>
        <taxon>Immanueltrevirus immanuel3</taxon>
    </lineage>
</organism>
<proteinExistence type="predicted"/>
<dbReference type="InterPro" id="IPR058243">
    <property type="entry name" value="Phage_VG64"/>
</dbReference>
<dbReference type="EMBL" id="MG663582">
    <property type="protein sequence ID" value="AUG87381.1"/>
    <property type="molecule type" value="Genomic_DNA"/>
</dbReference>
<dbReference type="Proteomes" id="UP000241310">
    <property type="component" value="Segment"/>
</dbReference>
<dbReference type="Pfam" id="PF25682">
    <property type="entry name" value="Phage_VG64"/>
    <property type="match status" value="1"/>
</dbReference>
<evidence type="ECO:0000313" key="2">
    <source>
        <dbReference type="Proteomes" id="UP000241310"/>
    </source>
</evidence>
<name>A0A2H5BM71_9CAUD</name>
<reference evidence="1" key="1">
    <citation type="submission" date="2017-12" db="EMBL/GenBank/DDBJ databases">
        <authorList>
            <person name="Bryant J.M."/>
            <person name="Sloat M.E."/>
            <person name="Klug H.M."/>
            <person name="Nayek S."/>
            <person name="Bhuiyan S."/>
            <person name="Kim T."/>
            <person name="Hughes L.E."/>
            <person name="Garlena R.A."/>
            <person name="Russell D.A."/>
            <person name="Pope W.H."/>
            <person name="Jacobs-Sera D."/>
            <person name="Hendrix R.W."/>
            <person name="Hatfull G.F."/>
        </authorList>
    </citation>
    <scope>NUCLEOTIDE SEQUENCE [LARGE SCALE GENOMIC DNA]</scope>
</reference>